<proteinExistence type="predicted"/>
<comment type="caution">
    <text evidence="1">The sequence shown here is derived from an EMBL/GenBank/DDBJ whole genome shotgun (WGS) entry which is preliminary data.</text>
</comment>
<dbReference type="EMBL" id="VIEB01001131">
    <property type="protein sequence ID" value="TQD75064.1"/>
    <property type="molecule type" value="Genomic_DNA"/>
</dbReference>
<name>A0A540KLF9_MALBA</name>
<keyword evidence="2" id="KW-1185">Reference proteome</keyword>
<accession>A0A540KLF9</accession>
<evidence type="ECO:0000313" key="2">
    <source>
        <dbReference type="Proteomes" id="UP000315295"/>
    </source>
</evidence>
<sequence>MVGLADYPNRNPQPALSLPTDPFCSTGIRGGRCRCGCLSLMLAATGVVYGEAGESGLEKSLGLDFFGFGVLSTDEMLQWEERMR</sequence>
<evidence type="ECO:0000313" key="1">
    <source>
        <dbReference type="EMBL" id="TQD75064.1"/>
    </source>
</evidence>
<organism evidence="1 2">
    <name type="scientific">Malus baccata</name>
    <name type="common">Siberian crab apple</name>
    <name type="synonym">Pyrus baccata</name>
    <dbReference type="NCBI Taxonomy" id="106549"/>
    <lineage>
        <taxon>Eukaryota</taxon>
        <taxon>Viridiplantae</taxon>
        <taxon>Streptophyta</taxon>
        <taxon>Embryophyta</taxon>
        <taxon>Tracheophyta</taxon>
        <taxon>Spermatophyta</taxon>
        <taxon>Magnoliopsida</taxon>
        <taxon>eudicotyledons</taxon>
        <taxon>Gunneridae</taxon>
        <taxon>Pentapetalae</taxon>
        <taxon>rosids</taxon>
        <taxon>fabids</taxon>
        <taxon>Rosales</taxon>
        <taxon>Rosaceae</taxon>
        <taxon>Amygdaloideae</taxon>
        <taxon>Maleae</taxon>
        <taxon>Malus</taxon>
    </lineage>
</organism>
<dbReference type="Proteomes" id="UP000315295">
    <property type="component" value="Unassembled WGS sequence"/>
</dbReference>
<gene>
    <name evidence="1" type="ORF">C1H46_039433</name>
</gene>
<dbReference type="AlphaFoldDB" id="A0A540KLF9"/>
<reference evidence="1 2" key="1">
    <citation type="journal article" date="2019" name="G3 (Bethesda)">
        <title>Sequencing of a Wild Apple (Malus baccata) Genome Unravels the Differences Between Cultivated and Wild Apple Species Regarding Disease Resistance and Cold Tolerance.</title>
        <authorList>
            <person name="Chen X."/>
        </authorList>
    </citation>
    <scope>NUCLEOTIDE SEQUENCE [LARGE SCALE GENOMIC DNA]</scope>
    <source>
        <strain evidence="2">cv. Shandingzi</strain>
        <tissue evidence="1">Leaves</tissue>
    </source>
</reference>
<protein>
    <submittedName>
        <fullName evidence="1">Uncharacterized protein</fullName>
    </submittedName>
</protein>